<feature type="transmembrane region" description="Helical" evidence="1">
    <location>
        <begin position="77"/>
        <end position="98"/>
    </location>
</feature>
<name>A0A7X6DM77_9BACT</name>
<dbReference type="PANTHER" id="PTHR38441">
    <property type="entry name" value="INTEGRAL MEMBRANE PROTEIN-RELATED"/>
    <property type="match status" value="1"/>
</dbReference>
<dbReference type="PANTHER" id="PTHR38441:SF1">
    <property type="entry name" value="MEMBRANE PROTEIN"/>
    <property type="match status" value="1"/>
</dbReference>
<protein>
    <submittedName>
        <fullName evidence="2">DUF485 domain-containing protein</fullName>
    </submittedName>
</protein>
<dbReference type="EMBL" id="VTOW01000001">
    <property type="protein sequence ID" value="NKE69765.1"/>
    <property type="molecule type" value="Genomic_DNA"/>
</dbReference>
<dbReference type="Pfam" id="PF04341">
    <property type="entry name" value="DUF485"/>
    <property type="match status" value="1"/>
</dbReference>
<proteinExistence type="predicted"/>
<reference evidence="2 3" key="1">
    <citation type="journal article" date="2020" name="Nature">
        <title>Bacterial chemolithoautotrophy via manganese oxidation.</title>
        <authorList>
            <person name="Yu H."/>
            <person name="Leadbetter J.R."/>
        </authorList>
    </citation>
    <scope>NUCLEOTIDE SEQUENCE [LARGE SCALE GENOMIC DNA]</scope>
    <source>
        <strain evidence="2 3">Mn-1</strain>
    </source>
</reference>
<comment type="caution">
    <text evidence="2">The sequence shown here is derived from an EMBL/GenBank/DDBJ whole genome shotgun (WGS) entry which is preliminary data.</text>
</comment>
<dbReference type="InterPro" id="IPR007436">
    <property type="entry name" value="DUF485"/>
</dbReference>
<keyword evidence="1" id="KW-0812">Transmembrane</keyword>
<organism evidence="2 3">
    <name type="scientific">Candidatus Manganitrophus noduliformans</name>
    <dbReference type="NCBI Taxonomy" id="2606439"/>
    <lineage>
        <taxon>Bacteria</taxon>
        <taxon>Pseudomonadati</taxon>
        <taxon>Nitrospirota</taxon>
        <taxon>Nitrospiria</taxon>
        <taxon>Candidatus Troglogloeales</taxon>
        <taxon>Candidatus Manganitrophaceae</taxon>
        <taxon>Candidatus Manganitrophus</taxon>
    </lineage>
</organism>
<evidence type="ECO:0000313" key="3">
    <source>
        <dbReference type="Proteomes" id="UP000534783"/>
    </source>
</evidence>
<dbReference type="AlphaFoldDB" id="A0A7X6DM77"/>
<dbReference type="Proteomes" id="UP000534783">
    <property type="component" value="Unassembled WGS sequence"/>
</dbReference>
<evidence type="ECO:0000256" key="1">
    <source>
        <dbReference type="SAM" id="Phobius"/>
    </source>
</evidence>
<sequence length="120" mass="13609">MGRGKTKPPHERTADEDVDVVDWEKVAAMAEFKALLAAKRKFILPTTIFFVVYYFALPILVGYAPELMKTKVIGSVNLAYLFALSQFFMAWIVAALYMRAAGRFDGMIGMVLAKLKKRRR</sequence>
<keyword evidence="3" id="KW-1185">Reference proteome</keyword>
<feature type="transmembrane region" description="Helical" evidence="1">
    <location>
        <begin position="42"/>
        <end position="65"/>
    </location>
</feature>
<evidence type="ECO:0000313" key="2">
    <source>
        <dbReference type="EMBL" id="NKE69765.1"/>
    </source>
</evidence>
<keyword evidence="1" id="KW-0472">Membrane</keyword>
<accession>A0A7X6DM77</accession>
<keyword evidence="1" id="KW-1133">Transmembrane helix</keyword>
<gene>
    <name evidence="2" type="ORF">MNODULE_03265</name>
</gene>